<proteinExistence type="predicted"/>
<dbReference type="OrthoDB" id="1435261at2"/>
<sequence length="147" mass="16677">MRNNFILILLSTLLLSCGNDDSSNPNNTVNLVGQWKITQRTIDGNENPLGECEPFSTYTYIENGTYSELHYTADANTECLDNPSIEFNGTWQKNSETSYSFTNSNDETSEFLIEFNSNNSFTKTFSTLSNPNDPIIQTITEKFIRIE</sequence>
<reference evidence="3" key="2">
    <citation type="submission" date="2014-07" db="EMBL/GenBank/DDBJ databases">
        <title>Genome sequence of Mangrovimonas yunxiaonensis.</title>
        <authorList>
            <person name="Li Y."/>
            <person name="Zheng T."/>
        </authorList>
    </citation>
    <scope>NUCLEOTIDE SEQUENCE [LARGE SCALE GENOMIC DNA]</scope>
    <source>
        <strain evidence="3">LY01</strain>
    </source>
</reference>
<accession>A0A084TK51</accession>
<dbReference type="Proteomes" id="UP000028521">
    <property type="component" value="Unassembled WGS sequence"/>
</dbReference>
<name>A0A084TK51_9FLAO</name>
<organism evidence="2 3">
    <name type="scientific">Mangrovimonas yunxiaonensis</name>
    <dbReference type="NCBI Taxonomy" id="1197477"/>
    <lineage>
        <taxon>Bacteria</taxon>
        <taxon>Pseudomonadati</taxon>
        <taxon>Bacteroidota</taxon>
        <taxon>Flavobacteriia</taxon>
        <taxon>Flavobacteriales</taxon>
        <taxon>Flavobacteriaceae</taxon>
        <taxon>Mangrovimonas</taxon>
    </lineage>
</organism>
<evidence type="ECO:0000313" key="2">
    <source>
        <dbReference type="EMBL" id="KFB01087.1"/>
    </source>
</evidence>
<protein>
    <recommendedName>
        <fullName evidence="1">Lipocalin-like domain-containing protein</fullName>
    </recommendedName>
</protein>
<comment type="caution">
    <text evidence="2">The sequence shown here is derived from an EMBL/GenBank/DDBJ whole genome shotgun (WGS) entry which is preliminary data.</text>
</comment>
<dbReference type="STRING" id="1197477.IA57_04425"/>
<dbReference type="PROSITE" id="PS51257">
    <property type="entry name" value="PROKAR_LIPOPROTEIN"/>
    <property type="match status" value="1"/>
</dbReference>
<keyword evidence="3" id="KW-1185">Reference proteome</keyword>
<evidence type="ECO:0000313" key="3">
    <source>
        <dbReference type="Proteomes" id="UP000028521"/>
    </source>
</evidence>
<reference evidence="2 3" key="1">
    <citation type="journal article" date="2014" name="Genome Announc.">
        <title>Draft Genome Sequence of the Algicidal Bacterium Mangrovimonas yunxiaonensis Strain LY01.</title>
        <authorList>
            <person name="Li Y."/>
            <person name="Zhu H."/>
            <person name="Li C."/>
            <person name="Zhang H."/>
            <person name="Chen Z."/>
            <person name="Zheng W."/>
            <person name="Xu H."/>
            <person name="Zheng T."/>
        </authorList>
    </citation>
    <scope>NUCLEOTIDE SEQUENCE [LARGE SCALE GENOMIC DNA]</scope>
    <source>
        <strain evidence="2 3">LY01</strain>
    </source>
</reference>
<gene>
    <name evidence="2" type="ORF">IA57_04425</name>
</gene>
<feature type="domain" description="Lipocalin-like" evidence="1">
    <location>
        <begin position="31"/>
        <end position="119"/>
    </location>
</feature>
<dbReference type="RefSeq" id="WP_036119741.1">
    <property type="nucleotide sequence ID" value="NZ_BMET01000001.1"/>
</dbReference>
<dbReference type="Pfam" id="PF13648">
    <property type="entry name" value="Lipocalin_4"/>
    <property type="match status" value="1"/>
</dbReference>
<dbReference type="AlphaFoldDB" id="A0A084TK51"/>
<evidence type="ECO:0000259" key="1">
    <source>
        <dbReference type="Pfam" id="PF13648"/>
    </source>
</evidence>
<dbReference type="EMBL" id="JPFK01000005">
    <property type="protein sequence ID" value="KFB01087.1"/>
    <property type="molecule type" value="Genomic_DNA"/>
</dbReference>
<dbReference type="InterPro" id="IPR024311">
    <property type="entry name" value="Lipocalin-like"/>
</dbReference>